<name>V5YNB3_9BURK</name>
<sequence length="207" mass="23662">MRSTTKPMGVSDSYWSSLTDEYRAMYEIVRPMARATYEVDIQLGYVEKFLEGQRRDVESMGGVMELDPDFQRGHKWDATQRTRYIESLIRGCAPRNILFNCPGYTTGKEPGDIPEHTFQCIDGLQRITTVRKFMAGEFCVFENLKAADLKGSPFDPSKYRLRIAVYEFSKRADLLQFYIDLNAGGTAHSEEEIERVRKLRDAAAAAS</sequence>
<accession>V5YNB3</accession>
<dbReference type="PANTHER" id="PTHR39639:SF1">
    <property type="entry name" value="DUF262 DOMAIN-CONTAINING PROTEIN"/>
    <property type="match status" value="1"/>
</dbReference>
<dbReference type="PANTHER" id="PTHR39639">
    <property type="entry name" value="CHROMOSOME 16, WHOLE GENOME SHOTGUN SEQUENCE"/>
    <property type="match status" value="1"/>
</dbReference>
<dbReference type="InterPro" id="IPR004919">
    <property type="entry name" value="GmrSD_N"/>
</dbReference>
<geneLocation type="plasmid" evidence="2">
    <name>pM7012</name>
</geneLocation>
<feature type="domain" description="GmrSD restriction endonucleases N-terminal" evidence="1">
    <location>
        <begin position="66"/>
        <end position="149"/>
    </location>
</feature>
<keyword evidence="2" id="KW-0614">Plasmid</keyword>
<dbReference type="RefSeq" id="WP_023842435.1">
    <property type="nucleotide sequence ID" value="NC_022995.1"/>
</dbReference>
<evidence type="ECO:0000259" key="1">
    <source>
        <dbReference type="Pfam" id="PF03235"/>
    </source>
</evidence>
<organism evidence="2">
    <name type="scientific">Burkholderia sp. M701</name>
    <dbReference type="NCBI Taxonomy" id="326454"/>
    <lineage>
        <taxon>Bacteria</taxon>
        <taxon>Pseudomonadati</taxon>
        <taxon>Pseudomonadota</taxon>
        <taxon>Betaproteobacteria</taxon>
        <taxon>Burkholderiales</taxon>
        <taxon>Burkholderiaceae</taxon>
        <taxon>Burkholderia</taxon>
    </lineage>
</organism>
<proteinExistence type="predicted"/>
<dbReference type="Pfam" id="PF03235">
    <property type="entry name" value="GmrSD_N"/>
    <property type="match status" value="1"/>
</dbReference>
<protein>
    <recommendedName>
        <fullName evidence="1">GmrSD restriction endonucleases N-terminal domain-containing protein</fullName>
    </recommendedName>
</protein>
<reference evidence="2" key="2">
    <citation type="submission" date="2024-06" db="EMBL/GenBank/DDBJ databases">
        <authorList>
            <person name="Sakai Y."/>
            <person name="Fujii T."/>
        </authorList>
    </citation>
    <scope>NUCLEOTIDE SEQUENCE</scope>
    <source>
        <strain evidence="2">M701</strain>
        <plasmid evidence="2">pM7012</plasmid>
    </source>
</reference>
<dbReference type="EMBL" id="AB853026">
    <property type="protein sequence ID" value="BAO18892.1"/>
    <property type="molecule type" value="Genomic_DNA"/>
</dbReference>
<evidence type="ECO:0000313" key="2">
    <source>
        <dbReference type="EMBL" id="BAO18892.1"/>
    </source>
</evidence>
<dbReference type="AlphaFoldDB" id="V5YNB3"/>
<reference evidence="2" key="1">
    <citation type="journal article" date="2014" name="Microbiology">
        <title>A 2,4-dichlorophenoxyacetic acid degradation plasmid pM7012 discloses distribution of an unclassified megaplasmid group across bacterial species.</title>
        <authorList>
            <person name="Sakai Y."/>
            <person name="Ogawa N."/>
            <person name="Shimomura Y."/>
            <person name="Fujii T."/>
        </authorList>
    </citation>
    <scope>NUCLEOTIDE SEQUENCE</scope>
    <source>
        <strain evidence="2">M701</strain>
    </source>
</reference>